<sequence length="93" mass="11061">MTTNVWLRQEWKDMNLMWTPKEYNGIHEFLVPSEEVWRPDVVLFNNADGNYEVTLMTKATLHSNGNVVWEPPAIYKSSCTIDVEFFPFDEQRY</sequence>
<dbReference type="GO" id="GO:0045211">
    <property type="term" value="C:postsynaptic membrane"/>
    <property type="evidence" value="ECO:0007669"/>
    <property type="project" value="InterPro"/>
</dbReference>
<dbReference type="PRINTS" id="PR00254">
    <property type="entry name" value="NICOTINICR"/>
</dbReference>
<keyword evidence="6" id="KW-0472">Membrane</keyword>
<keyword evidence="5" id="KW-0406">Ion transport</keyword>
<keyword evidence="4" id="KW-0770">Synapse</keyword>
<name>A0AAE1B2Y0_9GAST</name>
<dbReference type="PRINTS" id="PR00252">
    <property type="entry name" value="NRIONCHANNEL"/>
</dbReference>
<dbReference type="InterPro" id="IPR006202">
    <property type="entry name" value="Neur_chan_lig-bd"/>
</dbReference>
<dbReference type="GO" id="GO:0004888">
    <property type="term" value="F:transmembrane signaling receptor activity"/>
    <property type="evidence" value="ECO:0007669"/>
    <property type="project" value="InterPro"/>
</dbReference>
<keyword evidence="9" id="KW-0407">Ion channel</keyword>
<gene>
    <name evidence="12" type="ORF">RRG08_054591</name>
</gene>
<dbReference type="Gene3D" id="2.70.170.10">
    <property type="entry name" value="Neurotransmitter-gated ion-channel ligand-binding domain"/>
    <property type="match status" value="1"/>
</dbReference>
<feature type="domain" description="Neurotransmitter-gated ion-channel ligand-binding" evidence="11">
    <location>
        <begin position="1"/>
        <end position="91"/>
    </location>
</feature>
<evidence type="ECO:0000313" key="13">
    <source>
        <dbReference type="Proteomes" id="UP001283361"/>
    </source>
</evidence>
<evidence type="ECO:0000256" key="7">
    <source>
        <dbReference type="ARBA" id="ARBA00023170"/>
    </source>
</evidence>
<comment type="caution">
    <text evidence="12">The sequence shown here is derived from an EMBL/GenBank/DDBJ whole genome shotgun (WGS) entry which is preliminary data.</text>
</comment>
<evidence type="ECO:0000256" key="5">
    <source>
        <dbReference type="ARBA" id="ARBA00023065"/>
    </source>
</evidence>
<keyword evidence="8" id="KW-1071">Ligand-gated ion channel</keyword>
<comment type="subcellular location">
    <subcellularLocation>
        <location evidence="10">Synaptic cell membrane</location>
        <topology evidence="10">Multi-pass membrane protein</topology>
    </subcellularLocation>
</comment>
<accession>A0AAE1B2Y0</accession>
<dbReference type="InterPro" id="IPR036734">
    <property type="entry name" value="Neur_chan_lig-bd_sf"/>
</dbReference>
<proteinExistence type="predicted"/>
<evidence type="ECO:0000256" key="9">
    <source>
        <dbReference type="ARBA" id="ARBA00023303"/>
    </source>
</evidence>
<keyword evidence="7" id="KW-0675">Receptor</keyword>
<evidence type="ECO:0000256" key="1">
    <source>
        <dbReference type="ARBA" id="ARBA00022448"/>
    </source>
</evidence>
<organism evidence="12 13">
    <name type="scientific">Elysia crispata</name>
    <name type="common">lettuce slug</name>
    <dbReference type="NCBI Taxonomy" id="231223"/>
    <lineage>
        <taxon>Eukaryota</taxon>
        <taxon>Metazoa</taxon>
        <taxon>Spiralia</taxon>
        <taxon>Lophotrochozoa</taxon>
        <taxon>Mollusca</taxon>
        <taxon>Gastropoda</taxon>
        <taxon>Heterobranchia</taxon>
        <taxon>Euthyneura</taxon>
        <taxon>Panpulmonata</taxon>
        <taxon>Sacoglossa</taxon>
        <taxon>Placobranchoidea</taxon>
        <taxon>Plakobranchidae</taxon>
        <taxon>Elysia</taxon>
    </lineage>
</organism>
<dbReference type="Proteomes" id="UP001283361">
    <property type="component" value="Unassembled WGS sequence"/>
</dbReference>
<keyword evidence="2" id="KW-1003">Cell membrane</keyword>
<dbReference type="GO" id="GO:0022848">
    <property type="term" value="F:acetylcholine-gated monoatomic cation-selective channel activity"/>
    <property type="evidence" value="ECO:0007669"/>
    <property type="project" value="InterPro"/>
</dbReference>
<protein>
    <recommendedName>
        <fullName evidence="11">Neurotransmitter-gated ion-channel ligand-binding domain-containing protein</fullName>
    </recommendedName>
</protein>
<evidence type="ECO:0000259" key="11">
    <source>
        <dbReference type="Pfam" id="PF02931"/>
    </source>
</evidence>
<keyword evidence="3" id="KW-0812">Transmembrane</keyword>
<dbReference type="PANTHER" id="PTHR18945">
    <property type="entry name" value="NEUROTRANSMITTER GATED ION CHANNEL"/>
    <property type="match status" value="1"/>
</dbReference>
<keyword evidence="13" id="KW-1185">Reference proteome</keyword>
<evidence type="ECO:0000256" key="3">
    <source>
        <dbReference type="ARBA" id="ARBA00022692"/>
    </source>
</evidence>
<dbReference type="InterPro" id="IPR002394">
    <property type="entry name" value="Nicotinic_acetylcholine_rcpt"/>
</dbReference>
<evidence type="ECO:0000256" key="8">
    <source>
        <dbReference type="ARBA" id="ARBA00023286"/>
    </source>
</evidence>
<evidence type="ECO:0000256" key="4">
    <source>
        <dbReference type="ARBA" id="ARBA00023018"/>
    </source>
</evidence>
<keyword evidence="1" id="KW-0813">Transport</keyword>
<evidence type="ECO:0000313" key="12">
    <source>
        <dbReference type="EMBL" id="KAK3797562.1"/>
    </source>
</evidence>
<reference evidence="12" key="1">
    <citation type="journal article" date="2023" name="G3 (Bethesda)">
        <title>A reference genome for the long-term kleptoplast-retaining sea slug Elysia crispata morphotype clarki.</title>
        <authorList>
            <person name="Eastman K.E."/>
            <person name="Pendleton A.L."/>
            <person name="Shaikh M.A."/>
            <person name="Suttiyut T."/>
            <person name="Ogas R."/>
            <person name="Tomko P."/>
            <person name="Gavelis G."/>
            <person name="Widhalm J.R."/>
            <person name="Wisecaver J.H."/>
        </authorList>
    </citation>
    <scope>NUCLEOTIDE SEQUENCE</scope>
    <source>
        <strain evidence="12">ECLA1</strain>
    </source>
</reference>
<evidence type="ECO:0000256" key="6">
    <source>
        <dbReference type="ARBA" id="ARBA00023136"/>
    </source>
</evidence>
<dbReference type="InterPro" id="IPR006201">
    <property type="entry name" value="Neur_channel"/>
</dbReference>
<dbReference type="SUPFAM" id="SSF63712">
    <property type="entry name" value="Nicotinic receptor ligand binding domain-like"/>
    <property type="match status" value="1"/>
</dbReference>
<dbReference type="AlphaFoldDB" id="A0AAE1B2Y0"/>
<dbReference type="EMBL" id="JAWDGP010000750">
    <property type="protein sequence ID" value="KAK3797562.1"/>
    <property type="molecule type" value="Genomic_DNA"/>
</dbReference>
<evidence type="ECO:0000256" key="10">
    <source>
        <dbReference type="ARBA" id="ARBA00034099"/>
    </source>
</evidence>
<dbReference type="Pfam" id="PF02931">
    <property type="entry name" value="Neur_chan_LBD"/>
    <property type="match status" value="1"/>
</dbReference>
<evidence type="ECO:0000256" key="2">
    <source>
        <dbReference type="ARBA" id="ARBA00022475"/>
    </source>
</evidence>